<evidence type="ECO:0000259" key="3">
    <source>
        <dbReference type="Pfam" id="PF07883"/>
    </source>
</evidence>
<dbReference type="InterPro" id="IPR011051">
    <property type="entry name" value="RmlC_Cupin_sf"/>
</dbReference>
<dbReference type="Gene3D" id="2.60.120.10">
    <property type="entry name" value="Jelly Rolls"/>
    <property type="match status" value="1"/>
</dbReference>
<keyword evidence="1" id="KW-0479">Metal-binding</keyword>
<organism evidence="4 5">
    <name type="scientific">Luteitalea pratensis</name>
    <dbReference type="NCBI Taxonomy" id="1855912"/>
    <lineage>
        <taxon>Bacteria</taxon>
        <taxon>Pseudomonadati</taxon>
        <taxon>Acidobacteriota</taxon>
        <taxon>Vicinamibacteria</taxon>
        <taxon>Vicinamibacterales</taxon>
        <taxon>Vicinamibacteraceae</taxon>
        <taxon>Luteitalea</taxon>
    </lineage>
</organism>
<dbReference type="Proteomes" id="UP000076079">
    <property type="component" value="Chromosome"/>
</dbReference>
<feature type="signal peptide" evidence="2">
    <location>
        <begin position="1"/>
        <end position="21"/>
    </location>
</feature>
<feature type="domain" description="Cupin type-2" evidence="3">
    <location>
        <begin position="70"/>
        <end position="138"/>
    </location>
</feature>
<dbReference type="KEGG" id="abac:LuPra_00303"/>
<dbReference type="EMBL" id="CP015136">
    <property type="protein sequence ID" value="AMY07136.1"/>
    <property type="molecule type" value="Genomic_DNA"/>
</dbReference>
<evidence type="ECO:0000256" key="2">
    <source>
        <dbReference type="SAM" id="SignalP"/>
    </source>
</evidence>
<dbReference type="AlphaFoldDB" id="A0A143PFC7"/>
<dbReference type="GO" id="GO:0046872">
    <property type="term" value="F:metal ion binding"/>
    <property type="evidence" value="ECO:0007669"/>
    <property type="project" value="UniProtKB-KW"/>
</dbReference>
<dbReference type="InterPro" id="IPR051610">
    <property type="entry name" value="GPI/OXD"/>
</dbReference>
<dbReference type="InterPro" id="IPR013096">
    <property type="entry name" value="Cupin_2"/>
</dbReference>
<dbReference type="RefSeq" id="WP_110169127.1">
    <property type="nucleotide sequence ID" value="NZ_CP015136.1"/>
</dbReference>
<evidence type="ECO:0000313" key="5">
    <source>
        <dbReference type="Proteomes" id="UP000076079"/>
    </source>
</evidence>
<dbReference type="PANTHER" id="PTHR35848">
    <property type="entry name" value="OXALATE-BINDING PROTEIN"/>
    <property type="match status" value="1"/>
</dbReference>
<dbReference type="SUPFAM" id="SSF51182">
    <property type="entry name" value="RmlC-like cupins"/>
    <property type="match status" value="1"/>
</dbReference>
<dbReference type="PANTHER" id="PTHR35848:SF6">
    <property type="entry name" value="CUPIN TYPE-2 DOMAIN-CONTAINING PROTEIN"/>
    <property type="match status" value="1"/>
</dbReference>
<dbReference type="CDD" id="cd02209">
    <property type="entry name" value="cupin_XRE_C"/>
    <property type="match status" value="1"/>
</dbReference>
<dbReference type="Pfam" id="PF07883">
    <property type="entry name" value="Cupin_2"/>
    <property type="match status" value="1"/>
</dbReference>
<proteinExistence type="predicted"/>
<evidence type="ECO:0000313" key="4">
    <source>
        <dbReference type="EMBL" id="AMY07136.1"/>
    </source>
</evidence>
<gene>
    <name evidence="4" type="ORF">LuPra_00303</name>
</gene>
<reference evidence="5" key="2">
    <citation type="submission" date="2016-04" db="EMBL/GenBank/DDBJ databases">
        <title>First Complete Genome Sequence of a Subdivision 6 Acidobacterium.</title>
        <authorList>
            <person name="Huang S."/>
            <person name="Vieira S."/>
            <person name="Bunk B."/>
            <person name="Riedel T."/>
            <person name="Sproeer C."/>
            <person name="Overmann J."/>
        </authorList>
    </citation>
    <scope>NUCLEOTIDE SEQUENCE [LARGE SCALE GENOMIC DNA]</scope>
    <source>
        <strain evidence="5">DSM 100886 HEG_-6_39</strain>
    </source>
</reference>
<dbReference type="InterPro" id="IPR014710">
    <property type="entry name" value="RmlC-like_jellyroll"/>
</dbReference>
<name>A0A143PFC7_LUTPR</name>
<reference evidence="4 5" key="1">
    <citation type="journal article" date="2016" name="Genome Announc.">
        <title>First Complete Genome Sequence of a Subdivision 6 Acidobacterium Strain.</title>
        <authorList>
            <person name="Huang S."/>
            <person name="Vieira S."/>
            <person name="Bunk B."/>
            <person name="Riedel T."/>
            <person name="Sproer C."/>
            <person name="Overmann J."/>
        </authorList>
    </citation>
    <scope>NUCLEOTIDE SEQUENCE [LARGE SCALE GENOMIC DNA]</scope>
    <source>
        <strain evidence="5">DSM 100886 HEG_-6_39</strain>
    </source>
</reference>
<accession>A0A143PFC7</accession>
<keyword evidence="2" id="KW-0732">Signal</keyword>
<protein>
    <recommendedName>
        <fullName evidence="3">Cupin type-2 domain-containing protein</fullName>
    </recommendedName>
</protein>
<dbReference type="OrthoDB" id="9792093at2"/>
<keyword evidence="5" id="KW-1185">Reference proteome</keyword>
<sequence length="149" mass="16116" precursor="true">MRHTSVAVALGLGIAIGAAGATVARGVDDDVMGSRAVDWKDMTVRPTKVGESRQVFQNRTATLDELELHITTLQPGQTPHPPHQHPDEEVLIVREGTVETFLGDRTQVVGPGSVIFQAANQLHSIRNVGTVPATYHVIKWNSPGMKPKK</sequence>
<feature type="chain" id="PRO_5007511206" description="Cupin type-2 domain-containing protein" evidence="2">
    <location>
        <begin position="22"/>
        <end position="149"/>
    </location>
</feature>
<dbReference type="STRING" id="1855912.LuPra_00303"/>
<evidence type="ECO:0000256" key="1">
    <source>
        <dbReference type="ARBA" id="ARBA00022723"/>
    </source>
</evidence>